<dbReference type="InterPro" id="IPR000873">
    <property type="entry name" value="AMP-dep_synth/lig_dom"/>
</dbReference>
<dbReference type="InterPro" id="IPR042099">
    <property type="entry name" value="ANL_N_sf"/>
</dbReference>
<keyword evidence="4" id="KW-1185">Reference proteome</keyword>
<dbReference type="Gene3D" id="3.40.50.12780">
    <property type="entry name" value="N-terminal domain of ligase-like"/>
    <property type="match status" value="1"/>
</dbReference>
<dbReference type="Pfam" id="PF00501">
    <property type="entry name" value="AMP-binding"/>
    <property type="match status" value="1"/>
</dbReference>
<dbReference type="InterPro" id="IPR050237">
    <property type="entry name" value="ATP-dep_AMP-bd_enzyme"/>
</dbReference>
<dbReference type="Proteomes" id="UP000198575">
    <property type="component" value="Unassembled WGS sequence"/>
</dbReference>
<dbReference type="InterPro" id="IPR020845">
    <property type="entry name" value="AMP-binding_CS"/>
</dbReference>
<dbReference type="EMBL" id="FOVF01000035">
    <property type="protein sequence ID" value="SFN60153.1"/>
    <property type="molecule type" value="Genomic_DNA"/>
</dbReference>
<evidence type="ECO:0000256" key="1">
    <source>
        <dbReference type="ARBA" id="ARBA00022598"/>
    </source>
</evidence>
<dbReference type="GO" id="GO:0016874">
    <property type="term" value="F:ligase activity"/>
    <property type="evidence" value="ECO:0007669"/>
    <property type="project" value="UniProtKB-KW"/>
</dbReference>
<dbReference type="OrthoDB" id="9787658at2"/>
<reference evidence="3 4" key="1">
    <citation type="submission" date="2016-10" db="EMBL/GenBank/DDBJ databases">
        <authorList>
            <person name="de Groot N.N."/>
        </authorList>
    </citation>
    <scope>NUCLEOTIDE SEQUENCE [LARGE SCALE GENOMIC DNA]</scope>
    <source>
        <strain evidence="3 4">CGMCC 1.7659</strain>
    </source>
</reference>
<sequence length="459" mass="48741">MSAVIEPGKRDDRSGAFALLESEDPGRVFAWREGRPVSVAEFLADVRQLRPLLPGAGSAINLCDDRYVFTAALCAAASLGRATLLPSSRARQAIADVQSAHAGACVLGDSATCEIGEHVVRLPRLDGSPARHAAEPCAVVPTDIAVIGFTSGSTGLPKPNAKTWEGFRIGSRLNSHVLCAALALEPGNIAHVVATVPAQHMYGMELSVLLPLFGPFAVHSGRPFFPADIARALEQIPAPRVLVTTPVHLRAILHDAVELPPLAAIVSATAPLSADLAAQAEARLGAPLIEMFGSTETCVIAQRRTARDSDWTLHEGVSLQSQPDGTLVNARHLHQAVSLQDIVEVLPEGRFRLCGRNADLLEIAGKRASLGDLTRRLLALDGVRDAVVFQLEAESGSPIQRIAALAVAPGRSERSLLAELRHAIDPLFLPRPLRLVDALPRNETGKLPRAALLAAVKNF</sequence>
<dbReference type="STRING" id="578942.SAMN05216289_13521"/>
<dbReference type="PANTHER" id="PTHR43767">
    <property type="entry name" value="LONG-CHAIN-FATTY-ACID--COA LIGASE"/>
    <property type="match status" value="1"/>
</dbReference>
<name>A0A1I5ACL6_9GAMM</name>
<dbReference type="PROSITE" id="PS00455">
    <property type="entry name" value="AMP_BINDING"/>
    <property type="match status" value="1"/>
</dbReference>
<organism evidence="3 4">
    <name type="scientific">Dokdonella immobilis</name>
    <dbReference type="NCBI Taxonomy" id="578942"/>
    <lineage>
        <taxon>Bacteria</taxon>
        <taxon>Pseudomonadati</taxon>
        <taxon>Pseudomonadota</taxon>
        <taxon>Gammaproteobacteria</taxon>
        <taxon>Lysobacterales</taxon>
        <taxon>Rhodanobacteraceae</taxon>
        <taxon>Dokdonella</taxon>
    </lineage>
</organism>
<keyword evidence="1 3" id="KW-0436">Ligase</keyword>
<dbReference type="SUPFAM" id="SSF56801">
    <property type="entry name" value="Acetyl-CoA synthetase-like"/>
    <property type="match status" value="1"/>
</dbReference>
<evidence type="ECO:0000313" key="3">
    <source>
        <dbReference type="EMBL" id="SFN60153.1"/>
    </source>
</evidence>
<gene>
    <name evidence="3" type="ORF">SAMN05216289_13521</name>
</gene>
<accession>A0A1I5ACL6</accession>
<evidence type="ECO:0000313" key="4">
    <source>
        <dbReference type="Proteomes" id="UP000198575"/>
    </source>
</evidence>
<dbReference type="RefSeq" id="WP_092410314.1">
    <property type="nucleotide sequence ID" value="NZ_FOVF01000035.1"/>
</dbReference>
<dbReference type="InterPro" id="IPR045851">
    <property type="entry name" value="AMP-bd_C_sf"/>
</dbReference>
<evidence type="ECO:0000259" key="2">
    <source>
        <dbReference type="Pfam" id="PF00501"/>
    </source>
</evidence>
<dbReference type="PANTHER" id="PTHR43767:SF8">
    <property type="entry name" value="LONG-CHAIN-FATTY-ACID--COA LIGASE"/>
    <property type="match status" value="1"/>
</dbReference>
<dbReference type="AlphaFoldDB" id="A0A1I5ACL6"/>
<feature type="domain" description="AMP-dependent synthetase/ligase" evidence="2">
    <location>
        <begin position="101"/>
        <end position="311"/>
    </location>
</feature>
<proteinExistence type="predicted"/>
<protein>
    <submittedName>
        <fullName evidence="3">Acyl-coenzyme A synthetase/AMP-(Fatty) acid ligase</fullName>
    </submittedName>
</protein>
<dbReference type="Gene3D" id="3.30.300.30">
    <property type="match status" value="1"/>
</dbReference>